<dbReference type="Pfam" id="PF00049">
    <property type="entry name" value="Insulin"/>
    <property type="match status" value="1"/>
</dbReference>
<feature type="signal peptide" evidence="5">
    <location>
        <begin position="1"/>
        <end position="19"/>
    </location>
</feature>
<dbReference type="InterPro" id="IPR022353">
    <property type="entry name" value="Insulin_CS"/>
</dbReference>
<dbReference type="SUPFAM" id="SSF56994">
    <property type="entry name" value="Insulin-like"/>
    <property type="match status" value="1"/>
</dbReference>
<comment type="subcellular location">
    <subcellularLocation>
        <location evidence="4">Secreted</location>
    </subcellularLocation>
</comment>
<comment type="similarity">
    <text evidence="1 4">Belongs to the insulin family.</text>
</comment>
<name>A0A385H8W4_SPOEX</name>
<dbReference type="GO" id="GO:0005179">
    <property type="term" value="F:hormone activity"/>
    <property type="evidence" value="ECO:0007669"/>
    <property type="project" value="InterPro"/>
</dbReference>
<evidence type="ECO:0000259" key="6">
    <source>
        <dbReference type="SMART" id="SM00078"/>
    </source>
</evidence>
<dbReference type="AlphaFoldDB" id="A0A385H8W4"/>
<accession>A0A385H8W4</accession>
<dbReference type="InterPro" id="IPR016179">
    <property type="entry name" value="Insulin-like"/>
</dbReference>
<proteinExistence type="evidence at transcript level"/>
<dbReference type="PROSITE" id="PS00262">
    <property type="entry name" value="INSULIN"/>
    <property type="match status" value="1"/>
</dbReference>
<reference evidence="8" key="2">
    <citation type="submission" date="2020-08" db="EMBL/GenBank/DDBJ databases">
        <title>Spodoptera exigua strain:BAW_Kor-Di-RS1 Genome sequencing and assembly.</title>
        <authorList>
            <person name="Kim J."/>
            <person name="Nam H.Y."/>
            <person name="Kwon M."/>
            <person name="Choi J.H."/>
            <person name="Cho S.R."/>
            <person name="Kim G.-H."/>
        </authorList>
    </citation>
    <scope>NUCLEOTIDE SEQUENCE</scope>
    <source>
        <strain evidence="8">BAW_Kor-Di-RS1</strain>
        <tissue evidence="8">Whole-body</tissue>
    </source>
</reference>
<evidence type="ECO:0000256" key="4">
    <source>
        <dbReference type="RuleBase" id="RU000406"/>
    </source>
</evidence>
<dbReference type="InterPro" id="IPR036438">
    <property type="entry name" value="Insulin-like_sf"/>
</dbReference>
<reference evidence="7" key="1">
    <citation type="journal article" date="2018" name="Insect Mol. Biol.">
        <title>Identification and expression analysis of the Spodoptera exigua neuropeptidome under different physiological conditions.</title>
        <authorList>
            <person name="Llopis-Gimenez A."/>
            <person name="Han Y."/>
            <person name="Kim Y."/>
            <person name="Ros V.I."/>
            <person name="Herrero S."/>
        </authorList>
    </citation>
    <scope>NUCLEOTIDE SEQUENCE</scope>
</reference>
<evidence type="ECO:0000313" key="7">
    <source>
        <dbReference type="EMBL" id="AXY04265.1"/>
    </source>
</evidence>
<evidence type="ECO:0000256" key="1">
    <source>
        <dbReference type="ARBA" id="ARBA00009034"/>
    </source>
</evidence>
<keyword evidence="4" id="KW-0964">Secreted</keyword>
<dbReference type="EMBL" id="MH028096">
    <property type="protein sequence ID" value="AXY04265.1"/>
    <property type="molecule type" value="mRNA"/>
</dbReference>
<evidence type="ECO:0000256" key="5">
    <source>
        <dbReference type="SAM" id="SignalP"/>
    </source>
</evidence>
<evidence type="ECO:0000313" key="8">
    <source>
        <dbReference type="EMBL" id="KAF9422795.1"/>
    </source>
</evidence>
<dbReference type="PRINTS" id="PR00276">
    <property type="entry name" value="INSULINFAMLY"/>
</dbReference>
<dbReference type="EMBL" id="JACKWZ010000013">
    <property type="protein sequence ID" value="KAF9422795.1"/>
    <property type="molecule type" value="Genomic_DNA"/>
</dbReference>
<feature type="domain" description="Insulin-like" evidence="6">
    <location>
        <begin position="23"/>
        <end position="87"/>
    </location>
</feature>
<evidence type="ECO:0000256" key="3">
    <source>
        <dbReference type="ARBA" id="ARBA00022729"/>
    </source>
</evidence>
<dbReference type="Gene3D" id="1.10.100.10">
    <property type="entry name" value="Insulin-like"/>
    <property type="match status" value="1"/>
</dbReference>
<evidence type="ECO:0000256" key="2">
    <source>
        <dbReference type="ARBA" id="ARBA00022685"/>
    </source>
</evidence>
<evidence type="ECO:0000313" key="9">
    <source>
        <dbReference type="Proteomes" id="UP000648187"/>
    </source>
</evidence>
<gene>
    <name evidence="8" type="ORF">HW555_001579</name>
</gene>
<protein>
    <submittedName>
        <fullName evidence="7">Insulin-like polypeptide AB</fullName>
    </submittedName>
</protein>
<dbReference type="GO" id="GO:0005576">
    <property type="term" value="C:extracellular region"/>
    <property type="evidence" value="ECO:0007669"/>
    <property type="project" value="UniProtKB-SubCell"/>
</dbReference>
<sequence>MKLVLVLVVLVACVWCCEAQGGNFYCGPALAEAWSKVCASSKDEKRGAGWWMAANEARSLGGFRGKRGLVNECCFKRCSLDELLAYCY</sequence>
<dbReference type="Proteomes" id="UP000648187">
    <property type="component" value="Unassembled WGS sequence"/>
</dbReference>
<keyword evidence="9" id="KW-1185">Reference proteome</keyword>
<keyword evidence="3 5" id="KW-0732">Signal</keyword>
<keyword evidence="2" id="KW-0165">Cleavage on pair of basic residues</keyword>
<dbReference type="CDD" id="cd04366">
    <property type="entry name" value="IlGF_insulin_bombyxin_like"/>
    <property type="match status" value="1"/>
</dbReference>
<dbReference type="InterPro" id="IPR022352">
    <property type="entry name" value="Ins/IGF/rlx"/>
</dbReference>
<feature type="chain" id="PRO_5033788165" evidence="5">
    <location>
        <begin position="20"/>
        <end position="88"/>
    </location>
</feature>
<dbReference type="SMART" id="SM00078">
    <property type="entry name" value="IlGF"/>
    <property type="match status" value="1"/>
</dbReference>
<organism evidence="7">
    <name type="scientific">Spodoptera exigua</name>
    <name type="common">Beet armyworm</name>
    <name type="synonym">Noctua fulgens</name>
    <dbReference type="NCBI Taxonomy" id="7107"/>
    <lineage>
        <taxon>Eukaryota</taxon>
        <taxon>Metazoa</taxon>
        <taxon>Ecdysozoa</taxon>
        <taxon>Arthropoda</taxon>
        <taxon>Hexapoda</taxon>
        <taxon>Insecta</taxon>
        <taxon>Pterygota</taxon>
        <taxon>Neoptera</taxon>
        <taxon>Endopterygota</taxon>
        <taxon>Lepidoptera</taxon>
        <taxon>Glossata</taxon>
        <taxon>Ditrysia</taxon>
        <taxon>Noctuoidea</taxon>
        <taxon>Noctuidae</taxon>
        <taxon>Amphipyrinae</taxon>
        <taxon>Spodoptera</taxon>
    </lineage>
</organism>